<dbReference type="PANTHER" id="PTHR48153:SF4">
    <property type="entry name" value="UBIQUITIN CARBOXYL-TERMINAL HYDROLASE MUG105"/>
    <property type="match status" value="1"/>
</dbReference>
<evidence type="ECO:0000259" key="20">
    <source>
        <dbReference type="PROSITE" id="PS50157"/>
    </source>
</evidence>
<comment type="subcellular location">
    <subcellularLocation>
        <location evidence="3">Cytoplasm</location>
    </subcellularLocation>
    <subcellularLocation>
        <location evidence="2">Nucleus</location>
    </subcellularLocation>
</comment>
<keyword evidence="15" id="KW-0539">Nucleus</keyword>
<protein>
    <recommendedName>
        <fullName evidence="7">Zinc finger-containing ubiquitin peptidase 1</fullName>
        <ecNumber evidence="6">3.4.19.12</ecNumber>
    </recommendedName>
    <alternativeName>
        <fullName evidence="17">Lys-63-specific deubiquitinase ZUFSP</fullName>
    </alternativeName>
    <alternativeName>
        <fullName evidence="16">Zinc finger with UFM1-specific peptidase domain protein</fullName>
    </alternativeName>
</protein>
<keyword evidence="12" id="KW-0378">Hydrolase</keyword>
<feature type="domain" description="C2H2-type" evidence="20">
    <location>
        <begin position="206"/>
        <end position="229"/>
    </location>
</feature>
<keyword evidence="11 19" id="KW-0863">Zinc-finger</keyword>
<dbReference type="Gene3D" id="3.90.70.130">
    <property type="match status" value="1"/>
</dbReference>
<keyword evidence="14" id="KW-0007">Acetylation</keyword>
<keyword evidence="13" id="KW-0862">Zinc</keyword>
<dbReference type="AlphaFoldDB" id="A0A653CHA7"/>
<evidence type="ECO:0000256" key="15">
    <source>
        <dbReference type="ARBA" id="ARBA00023242"/>
    </source>
</evidence>
<dbReference type="OrthoDB" id="288987at2759"/>
<evidence type="ECO:0000256" key="13">
    <source>
        <dbReference type="ARBA" id="ARBA00022833"/>
    </source>
</evidence>
<dbReference type="InterPro" id="IPR012462">
    <property type="entry name" value="UFSP1/2_DUB_cat"/>
</dbReference>
<evidence type="ECO:0000256" key="6">
    <source>
        <dbReference type="ARBA" id="ARBA00012759"/>
    </source>
</evidence>
<dbReference type="GO" id="GO:0004843">
    <property type="term" value="F:cysteine-type deubiquitinase activity"/>
    <property type="evidence" value="ECO:0007669"/>
    <property type="project" value="UniProtKB-EC"/>
</dbReference>
<dbReference type="GO" id="GO:0005634">
    <property type="term" value="C:nucleus"/>
    <property type="evidence" value="ECO:0007669"/>
    <property type="project" value="UniProtKB-SubCell"/>
</dbReference>
<evidence type="ECO:0000256" key="9">
    <source>
        <dbReference type="ARBA" id="ARBA00022723"/>
    </source>
</evidence>
<dbReference type="Gene3D" id="3.30.160.60">
    <property type="entry name" value="Classic Zinc Finger"/>
    <property type="match status" value="1"/>
</dbReference>
<dbReference type="EC" id="3.4.19.12" evidence="6"/>
<evidence type="ECO:0000256" key="17">
    <source>
        <dbReference type="ARBA" id="ARBA00031481"/>
    </source>
</evidence>
<evidence type="ECO:0000313" key="21">
    <source>
        <dbReference type="EMBL" id="VEN47149.1"/>
    </source>
</evidence>
<evidence type="ECO:0000256" key="11">
    <source>
        <dbReference type="ARBA" id="ARBA00022771"/>
    </source>
</evidence>
<dbReference type="GO" id="GO:0071567">
    <property type="term" value="F:deUFMylase activity"/>
    <property type="evidence" value="ECO:0007669"/>
    <property type="project" value="UniProtKB-ARBA"/>
</dbReference>
<keyword evidence="8" id="KW-0963">Cytoplasm</keyword>
<evidence type="ECO:0000256" key="14">
    <source>
        <dbReference type="ARBA" id="ARBA00022990"/>
    </source>
</evidence>
<evidence type="ECO:0000256" key="2">
    <source>
        <dbReference type="ARBA" id="ARBA00004123"/>
    </source>
</evidence>
<gene>
    <name evidence="21" type="ORF">CALMAC_LOCUS9008</name>
</gene>
<dbReference type="FunFam" id="3.90.70.130:FF:000002">
    <property type="entry name" value="Zinc finger containing ubiquitin peptidase 1"/>
    <property type="match status" value="1"/>
</dbReference>
<proteinExistence type="inferred from homology"/>
<evidence type="ECO:0000256" key="16">
    <source>
        <dbReference type="ARBA" id="ARBA00029662"/>
    </source>
</evidence>
<dbReference type="Pfam" id="PF07910">
    <property type="entry name" value="Peptidase_C78"/>
    <property type="match status" value="1"/>
</dbReference>
<comment type="catalytic activity">
    <reaction evidence="1">
        <text>Thiol-dependent hydrolysis of ester, thioester, amide, peptide and isopeptide bonds formed by the C-terminal Gly of ubiquitin (a 76-residue protein attached to proteins as an intracellular targeting signal).</text>
        <dbReference type="EC" id="3.4.19.12"/>
    </reaction>
</comment>
<name>A0A653CHA7_CALMS</name>
<comment type="similarity">
    <text evidence="4">Belongs to the peptidase C78 family. ZUFSP subfamily.</text>
</comment>
<evidence type="ECO:0000256" key="12">
    <source>
        <dbReference type="ARBA" id="ARBA00022801"/>
    </source>
</evidence>
<evidence type="ECO:0000256" key="4">
    <source>
        <dbReference type="ARBA" id="ARBA00010469"/>
    </source>
</evidence>
<keyword evidence="9" id="KW-0479">Metal-binding</keyword>
<dbReference type="PANTHER" id="PTHR48153">
    <property type="entry name" value="UFM1-SPECIFIC PROTEASE 2"/>
    <property type="match status" value="1"/>
</dbReference>
<comment type="subunit">
    <text evidence="5">Interacts with RPA1 and RPA2.</text>
</comment>
<evidence type="ECO:0000256" key="7">
    <source>
        <dbReference type="ARBA" id="ARBA00021993"/>
    </source>
</evidence>
<evidence type="ECO:0000256" key="3">
    <source>
        <dbReference type="ARBA" id="ARBA00004496"/>
    </source>
</evidence>
<dbReference type="InterPro" id="IPR013087">
    <property type="entry name" value="Znf_C2H2_type"/>
</dbReference>
<dbReference type="Pfam" id="PF00096">
    <property type="entry name" value="zf-C2H2"/>
    <property type="match status" value="1"/>
</dbReference>
<reference evidence="21 22" key="1">
    <citation type="submission" date="2019-01" db="EMBL/GenBank/DDBJ databases">
        <authorList>
            <person name="Sayadi A."/>
        </authorList>
    </citation>
    <scope>NUCLEOTIDE SEQUENCE [LARGE SCALE GENOMIC DNA]</scope>
</reference>
<evidence type="ECO:0000256" key="1">
    <source>
        <dbReference type="ARBA" id="ARBA00000707"/>
    </source>
</evidence>
<evidence type="ECO:0000256" key="5">
    <source>
        <dbReference type="ARBA" id="ARBA00011274"/>
    </source>
</evidence>
<dbReference type="EMBL" id="CAACVG010007805">
    <property type="protein sequence ID" value="VEN47149.1"/>
    <property type="molecule type" value="Genomic_DNA"/>
</dbReference>
<evidence type="ECO:0000256" key="10">
    <source>
        <dbReference type="ARBA" id="ARBA00022737"/>
    </source>
</evidence>
<comment type="function">
    <text evidence="18">Deubiquitinase with endodeubiquitinase activity that specifically interacts with and cleaves 'Lys-63'-linked long polyubiquitin chains. Shows only weak activity against 'Lys-11' and 'Lys-48'-linked chains. Plays an important role in genome stability pathways, functioning to prevent spontaneous DNA damage and also promote cellular survival in response to exogenous DNA damage. Modulates the ubiquitination status of replication protein A (RPA) complex proteins in response to replication stress.</text>
</comment>
<keyword evidence="22" id="KW-1185">Reference proteome</keyword>
<dbReference type="GO" id="GO:0005737">
    <property type="term" value="C:cytoplasm"/>
    <property type="evidence" value="ECO:0007669"/>
    <property type="project" value="UniProtKB-SubCell"/>
</dbReference>
<dbReference type="PROSITE" id="PS00028">
    <property type="entry name" value="ZINC_FINGER_C2H2_1"/>
    <property type="match status" value="1"/>
</dbReference>
<evidence type="ECO:0000256" key="18">
    <source>
        <dbReference type="ARBA" id="ARBA00045669"/>
    </source>
</evidence>
<accession>A0A653CHA7</accession>
<dbReference type="Proteomes" id="UP000410492">
    <property type="component" value="Unassembled WGS sequence"/>
</dbReference>
<evidence type="ECO:0000256" key="19">
    <source>
        <dbReference type="PROSITE-ProRule" id="PRU00042"/>
    </source>
</evidence>
<keyword evidence="10" id="KW-0677">Repeat</keyword>
<evidence type="ECO:0000313" key="22">
    <source>
        <dbReference type="Proteomes" id="UP000410492"/>
    </source>
</evidence>
<evidence type="ECO:0000256" key="8">
    <source>
        <dbReference type="ARBA" id="ARBA00022490"/>
    </source>
</evidence>
<sequence length="640" mass="70671">MASNVQEQDFSYCCEICGLEGLSEEEFRTHTQRAHVDGNAVCPFCELSAVSPPELVLHVNQAHLDFLTPETEHNISFIDDPSPSEYNGINEESCENNHYNFPSYSNSNQNQLDVRSSVNNINLSPKVNGGGALSPVNSRHGGQGSPLRSNLDLKLKSAAASATQNKLQCPMCNYTSLSPSQLEEHVNRSHFDLTSPSLGVNTNGSFSCPLCVKSFKSAPDLELHVNIEHRDILSPASPSTQSCPICGITFDNTYSNESAARHVDSHFPGAACGGGGAVGGAAAGGSSDHRAALRERERREFEQLRAQYGMDDQGNFREQSVHNMQRAVFAGEMSVTDYYERTLDLREAESSGVDDGSSVTRSIVPRVRAMTASLSSVSRCYLCTCVDHYASSYGDRGWGCGYRNTQMLIGSLLTHTGYNERLYRLWQGQKPPRSAVPSISRIQSLIEQAWQQGFDIQGSEQLECKLVNTRKWIGATEVVTLLSFLRIKCQLVDFHRPTGSGGTHPELFNWVLQYFESSVGGEFTPPLYLQHQGHSRTIMGIEVHRDGSLILLVLDPSHSPQQMAQMGDTNSTATAFRLLRKSEAAMKARQYQIVAVVGTIDSEQQYQHSKILRGLRIPQERLEVVCKQSRMNSSDRSRSS</sequence>
<dbReference type="PROSITE" id="PS50157">
    <property type="entry name" value="ZINC_FINGER_C2H2_2"/>
    <property type="match status" value="1"/>
</dbReference>
<organism evidence="21 22">
    <name type="scientific">Callosobruchus maculatus</name>
    <name type="common">Southern cowpea weevil</name>
    <name type="synonym">Pulse bruchid</name>
    <dbReference type="NCBI Taxonomy" id="64391"/>
    <lineage>
        <taxon>Eukaryota</taxon>
        <taxon>Metazoa</taxon>
        <taxon>Ecdysozoa</taxon>
        <taxon>Arthropoda</taxon>
        <taxon>Hexapoda</taxon>
        <taxon>Insecta</taxon>
        <taxon>Pterygota</taxon>
        <taxon>Neoptera</taxon>
        <taxon>Endopterygota</taxon>
        <taxon>Coleoptera</taxon>
        <taxon>Polyphaga</taxon>
        <taxon>Cucujiformia</taxon>
        <taxon>Chrysomeloidea</taxon>
        <taxon>Chrysomelidae</taxon>
        <taxon>Bruchinae</taxon>
        <taxon>Bruchini</taxon>
        <taxon>Callosobruchus</taxon>
    </lineage>
</organism>
<dbReference type="SMART" id="SM00355">
    <property type="entry name" value="ZnF_C2H2"/>
    <property type="match status" value="5"/>
</dbReference>
<dbReference type="GO" id="GO:0008270">
    <property type="term" value="F:zinc ion binding"/>
    <property type="evidence" value="ECO:0007669"/>
    <property type="project" value="UniProtKB-KW"/>
</dbReference>